<name>A0AA88KLA9_NAELO</name>
<dbReference type="GeneID" id="68100291"/>
<dbReference type="PROSITE" id="PS01032">
    <property type="entry name" value="PPM_1"/>
    <property type="match status" value="1"/>
</dbReference>
<dbReference type="InterPro" id="IPR036457">
    <property type="entry name" value="PPM-type-like_dom_sf"/>
</dbReference>
<dbReference type="EMBL" id="PYSW02000031">
    <property type="protein sequence ID" value="KAG2378689.1"/>
    <property type="molecule type" value="Genomic_DNA"/>
</dbReference>
<evidence type="ECO:0000256" key="7">
    <source>
        <dbReference type="ARBA" id="ARBA00022912"/>
    </source>
</evidence>
<dbReference type="Proteomes" id="UP000816034">
    <property type="component" value="Unassembled WGS sequence"/>
</dbReference>
<evidence type="ECO:0000313" key="12">
    <source>
        <dbReference type="EMBL" id="KAG2378689.1"/>
    </source>
</evidence>
<reference evidence="12 13" key="1">
    <citation type="journal article" date="2018" name="BMC Genomics">
        <title>The genome of Naegleria lovaniensis, the basis for a comparative approach to unravel pathogenicity factors of the human pathogenic amoeba N. fowleri.</title>
        <authorList>
            <person name="Liechti N."/>
            <person name="Schurch N."/>
            <person name="Bruggmann R."/>
            <person name="Wittwer M."/>
        </authorList>
    </citation>
    <scope>NUCLEOTIDE SEQUENCE [LARGE SCALE GENOMIC DNA]</scope>
    <source>
        <strain evidence="12 13">ATCC 30569</strain>
    </source>
</reference>
<keyword evidence="8" id="KW-0464">Manganese</keyword>
<dbReference type="RefSeq" id="XP_044545951.1">
    <property type="nucleotide sequence ID" value="XM_044697846.1"/>
</dbReference>
<evidence type="ECO:0000256" key="1">
    <source>
        <dbReference type="ARBA" id="ARBA00001936"/>
    </source>
</evidence>
<dbReference type="InterPro" id="IPR000222">
    <property type="entry name" value="PP2C_BS"/>
</dbReference>
<evidence type="ECO:0000256" key="9">
    <source>
        <dbReference type="RuleBase" id="RU003465"/>
    </source>
</evidence>
<evidence type="ECO:0000256" key="5">
    <source>
        <dbReference type="ARBA" id="ARBA00022801"/>
    </source>
</evidence>
<dbReference type="SUPFAM" id="SSF81606">
    <property type="entry name" value="PP2C-like"/>
    <property type="match status" value="1"/>
</dbReference>
<keyword evidence="7 9" id="KW-0904">Protein phosphatase</keyword>
<evidence type="ECO:0000259" key="11">
    <source>
        <dbReference type="PROSITE" id="PS51746"/>
    </source>
</evidence>
<dbReference type="SMART" id="SM00332">
    <property type="entry name" value="PP2Cc"/>
    <property type="match status" value="1"/>
</dbReference>
<dbReference type="EC" id="3.1.3.16" evidence="3"/>
<dbReference type="CDD" id="cd00143">
    <property type="entry name" value="PP2Cc"/>
    <property type="match status" value="1"/>
</dbReference>
<comment type="caution">
    <text evidence="12">The sequence shown here is derived from an EMBL/GenBank/DDBJ whole genome shotgun (WGS) entry which is preliminary data.</text>
</comment>
<keyword evidence="10" id="KW-0175">Coiled coil</keyword>
<proteinExistence type="inferred from homology"/>
<sequence>METPNLWLQFEQSLSKHAQKVLKKTTEKYQMGLRHPVPTKDTHFDESDEAFCVCVGMQGTRPEMEDAHSLKLNIQNELKTLQQKAHSYKSLNFFAVFDGHAGDESSKFCAEHILEVVDEHLEKSDDLELTDDLIIRSYLALDEKLKTWMEKVQGISPFNGSGSTGITCFVKIGDEVEAICANVGDSRCVLYHNGKTYEMSYDQKPMNDVERKRIEAADCTVTMNRVNGNLAVARAFGDFRYKGNEKKKPEEQAVCCVPEIIRRKLDGFKRGNKEDPSFLILACDGLWDKFTNEEATQYVKEQFKKYDIFNETEISSDLMQPIRITWLNKKVDEWDANDVEGWIESLGSPYNNYFLSKFRNGVDLKQVMMQDDKFNRLKETLRHASNFVDEFKKKFIERNEIQEKPKTVPRTTREKLIHLTERMVDYAVFEKKSDDNVSVAIILFK</sequence>
<evidence type="ECO:0000256" key="2">
    <source>
        <dbReference type="ARBA" id="ARBA00006702"/>
    </source>
</evidence>
<dbReference type="GO" id="GO:0004722">
    <property type="term" value="F:protein serine/threonine phosphatase activity"/>
    <property type="evidence" value="ECO:0007669"/>
    <property type="project" value="UniProtKB-EC"/>
</dbReference>
<comment type="cofactor">
    <cofactor evidence="1">
        <name>Mn(2+)</name>
        <dbReference type="ChEBI" id="CHEBI:29035"/>
    </cofactor>
</comment>
<dbReference type="PROSITE" id="PS51746">
    <property type="entry name" value="PPM_2"/>
    <property type="match status" value="1"/>
</dbReference>
<dbReference type="PANTHER" id="PTHR13832">
    <property type="entry name" value="PROTEIN PHOSPHATASE 2C"/>
    <property type="match status" value="1"/>
</dbReference>
<evidence type="ECO:0000256" key="10">
    <source>
        <dbReference type="SAM" id="Coils"/>
    </source>
</evidence>
<dbReference type="AlphaFoldDB" id="A0AA88KLA9"/>
<feature type="coiled-coil region" evidence="10">
    <location>
        <begin position="64"/>
        <end position="91"/>
    </location>
</feature>
<keyword evidence="6" id="KW-0460">Magnesium</keyword>
<dbReference type="GO" id="GO:0046872">
    <property type="term" value="F:metal ion binding"/>
    <property type="evidence" value="ECO:0007669"/>
    <property type="project" value="UniProtKB-KW"/>
</dbReference>
<keyword evidence="4" id="KW-0479">Metal-binding</keyword>
<dbReference type="PANTHER" id="PTHR13832:SF803">
    <property type="entry name" value="PROTEIN PHOSPHATASE 1G"/>
    <property type="match status" value="1"/>
</dbReference>
<feature type="domain" description="PPM-type phosphatase" evidence="11">
    <location>
        <begin position="51"/>
        <end position="444"/>
    </location>
</feature>
<gene>
    <name evidence="12" type="ORF">C9374_007837</name>
</gene>
<dbReference type="Gene3D" id="3.60.40.10">
    <property type="entry name" value="PPM-type phosphatase domain"/>
    <property type="match status" value="1"/>
</dbReference>
<dbReference type="InterPro" id="IPR015655">
    <property type="entry name" value="PP2C"/>
</dbReference>
<evidence type="ECO:0000256" key="3">
    <source>
        <dbReference type="ARBA" id="ARBA00013081"/>
    </source>
</evidence>
<keyword evidence="5 9" id="KW-0378">Hydrolase</keyword>
<dbReference type="InterPro" id="IPR001932">
    <property type="entry name" value="PPM-type_phosphatase-like_dom"/>
</dbReference>
<protein>
    <recommendedName>
        <fullName evidence="3">protein-serine/threonine phosphatase</fullName>
        <ecNumber evidence="3">3.1.3.16</ecNumber>
    </recommendedName>
</protein>
<evidence type="ECO:0000256" key="6">
    <source>
        <dbReference type="ARBA" id="ARBA00022842"/>
    </source>
</evidence>
<evidence type="ECO:0000256" key="8">
    <source>
        <dbReference type="ARBA" id="ARBA00023211"/>
    </source>
</evidence>
<evidence type="ECO:0000256" key="4">
    <source>
        <dbReference type="ARBA" id="ARBA00022723"/>
    </source>
</evidence>
<evidence type="ECO:0000313" key="13">
    <source>
        <dbReference type="Proteomes" id="UP000816034"/>
    </source>
</evidence>
<dbReference type="Pfam" id="PF00481">
    <property type="entry name" value="PP2C"/>
    <property type="match status" value="1"/>
</dbReference>
<keyword evidence="13" id="KW-1185">Reference proteome</keyword>
<accession>A0AA88KLA9</accession>
<comment type="similarity">
    <text evidence="2 9">Belongs to the PP2C family.</text>
</comment>
<organism evidence="12 13">
    <name type="scientific">Naegleria lovaniensis</name>
    <name type="common">Amoeba</name>
    <dbReference type="NCBI Taxonomy" id="51637"/>
    <lineage>
        <taxon>Eukaryota</taxon>
        <taxon>Discoba</taxon>
        <taxon>Heterolobosea</taxon>
        <taxon>Tetramitia</taxon>
        <taxon>Eutetramitia</taxon>
        <taxon>Vahlkampfiidae</taxon>
        <taxon>Naegleria</taxon>
    </lineage>
</organism>